<dbReference type="InterPro" id="IPR051458">
    <property type="entry name" value="Cyt/Met_Dipeptidase"/>
</dbReference>
<dbReference type="InterPro" id="IPR002933">
    <property type="entry name" value="Peptidase_M20"/>
</dbReference>
<proteinExistence type="predicted"/>
<dbReference type="GO" id="GO:0009014">
    <property type="term" value="F:succinyl-diaminopimelate desuccinylase activity"/>
    <property type="evidence" value="ECO:0007669"/>
    <property type="project" value="TreeGrafter"/>
</dbReference>
<name>A0A6L5YBE0_9BACT</name>
<evidence type="ECO:0000256" key="2">
    <source>
        <dbReference type="ARBA" id="ARBA00022723"/>
    </source>
</evidence>
<dbReference type="GO" id="GO:0005829">
    <property type="term" value="C:cytosol"/>
    <property type="evidence" value="ECO:0007669"/>
    <property type="project" value="TreeGrafter"/>
</dbReference>
<evidence type="ECO:0000256" key="3">
    <source>
        <dbReference type="ARBA" id="ARBA00022801"/>
    </source>
</evidence>
<accession>A0A6L5YBE0</accession>
<dbReference type="GO" id="GO:0006508">
    <property type="term" value="P:proteolysis"/>
    <property type="evidence" value="ECO:0007669"/>
    <property type="project" value="UniProtKB-KW"/>
</dbReference>
<dbReference type="InterPro" id="IPR011650">
    <property type="entry name" value="Peptidase_M20_dimer"/>
</dbReference>
<keyword evidence="2" id="KW-0479">Metal-binding</keyword>
<dbReference type="AlphaFoldDB" id="A0A6L5YBE0"/>
<evidence type="ECO:0000256" key="1">
    <source>
        <dbReference type="ARBA" id="ARBA00022670"/>
    </source>
</evidence>
<keyword evidence="6" id="KW-1185">Reference proteome</keyword>
<dbReference type="Gene3D" id="3.30.70.360">
    <property type="match status" value="1"/>
</dbReference>
<gene>
    <name evidence="5" type="ORF">FYJ74_06195</name>
</gene>
<dbReference type="RefSeq" id="WP_154528711.1">
    <property type="nucleotide sequence ID" value="NZ_VUNH01000005.1"/>
</dbReference>
<dbReference type="EMBL" id="VUNH01000005">
    <property type="protein sequence ID" value="MST55624.1"/>
    <property type="molecule type" value="Genomic_DNA"/>
</dbReference>
<reference evidence="5 6" key="1">
    <citation type="submission" date="2019-08" db="EMBL/GenBank/DDBJ databases">
        <title>In-depth cultivation of the pig gut microbiome towards novel bacterial diversity and tailored functional studies.</title>
        <authorList>
            <person name="Wylensek D."/>
            <person name="Hitch T.C.A."/>
            <person name="Clavel T."/>
        </authorList>
    </citation>
    <scope>NUCLEOTIDE SEQUENCE [LARGE SCALE GENOMIC DNA]</scope>
    <source>
        <strain evidence="5 6">SM-530-WT-4B</strain>
    </source>
</reference>
<dbReference type="PANTHER" id="PTHR43270:SF8">
    <property type="entry name" value="DI- AND TRIPEPTIDASE DUG2-RELATED"/>
    <property type="match status" value="1"/>
</dbReference>
<evidence type="ECO:0000313" key="5">
    <source>
        <dbReference type="EMBL" id="MST55624.1"/>
    </source>
</evidence>
<feature type="domain" description="Peptidase M20 dimerisation" evidence="4">
    <location>
        <begin position="200"/>
        <end position="355"/>
    </location>
</feature>
<protein>
    <submittedName>
        <fullName evidence="5">M20/M25/M40 family metallo-hydrolase</fullName>
    </submittedName>
</protein>
<dbReference type="SUPFAM" id="SSF53187">
    <property type="entry name" value="Zn-dependent exopeptidases"/>
    <property type="match status" value="1"/>
</dbReference>
<dbReference type="Pfam" id="PF01546">
    <property type="entry name" value="Peptidase_M20"/>
    <property type="match status" value="1"/>
</dbReference>
<organism evidence="5 6">
    <name type="scientific">Pyramidobacter porci</name>
    <dbReference type="NCBI Taxonomy" id="2605789"/>
    <lineage>
        <taxon>Bacteria</taxon>
        <taxon>Thermotogati</taxon>
        <taxon>Synergistota</taxon>
        <taxon>Synergistia</taxon>
        <taxon>Synergistales</taxon>
        <taxon>Dethiosulfovibrionaceae</taxon>
        <taxon>Pyramidobacter</taxon>
    </lineage>
</organism>
<dbReference type="Pfam" id="PF07687">
    <property type="entry name" value="M20_dimer"/>
    <property type="match status" value="1"/>
</dbReference>
<evidence type="ECO:0000259" key="4">
    <source>
        <dbReference type="Pfam" id="PF07687"/>
    </source>
</evidence>
<dbReference type="GO" id="GO:0046872">
    <property type="term" value="F:metal ion binding"/>
    <property type="evidence" value="ECO:0007669"/>
    <property type="project" value="UniProtKB-KW"/>
</dbReference>
<dbReference type="GO" id="GO:0008233">
    <property type="term" value="F:peptidase activity"/>
    <property type="evidence" value="ECO:0007669"/>
    <property type="project" value="UniProtKB-KW"/>
</dbReference>
<comment type="caution">
    <text evidence="5">The sequence shown here is derived from an EMBL/GenBank/DDBJ whole genome shotgun (WGS) entry which is preliminary data.</text>
</comment>
<sequence>MTDKEKALRYVDEHFDEMVAELTRACACASFAGNPAGLDAMRTALQDDLKSSGLTPTLHPVEDGNALISAGLSGDSPRTLLFYNHYDVVEPGKTEHWTNKAPFKADIRGGKIYARGVSDDKGGLYFRLHAVRAMMNANGHLPVSVKFLVEGDEETASPSMTRFAQANTEKFKELTKADVCLWENGRVDAAGRPWLRCGVRGAVAFDLRVTTAKSDVHGRMGAAAPSASWRLIWALAALKEIGTEKIAIDGFYDDVLPASEADLQVLHDFPYDEAHTKKSLGLKSFVRGATGEELKRQIYLEPSLSVCGLEAGEVHNGVRGIVPHTAYARLGFYLVANQDPADIEAKLRAHLRQQGFDDVEVTRCGGASRPVRTRPDHPFRARAVIAAKNVYAQPMVVELTQLGAGPAAVFRDAWPDLPIFGIGPANTSGNHHAPDENLGLEDYKNSIKYLIELCYSYVRD</sequence>
<dbReference type="PANTHER" id="PTHR43270">
    <property type="entry name" value="BETA-ALA-HIS DIPEPTIDASE"/>
    <property type="match status" value="1"/>
</dbReference>
<keyword evidence="3 5" id="KW-0378">Hydrolase</keyword>
<evidence type="ECO:0000313" key="6">
    <source>
        <dbReference type="Proteomes" id="UP000473699"/>
    </source>
</evidence>
<dbReference type="Proteomes" id="UP000473699">
    <property type="component" value="Unassembled WGS sequence"/>
</dbReference>
<dbReference type="GO" id="GO:0009089">
    <property type="term" value="P:lysine biosynthetic process via diaminopimelate"/>
    <property type="evidence" value="ECO:0007669"/>
    <property type="project" value="TreeGrafter"/>
</dbReference>
<dbReference type="Gene3D" id="3.40.630.10">
    <property type="entry name" value="Zn peptidases"/>
    <property type="match status" value="1"/>
</dbReference>
<keyword evidence="1" id="KW-0645">Protease</keyword>